<dbReference type="KEGG" id="vne:CFK40_08605"/>
<organism evidence="3 4">
    <name type="scientific">Virgibacillus necropolis</name>
    <dbReference type="NCBI Taxonomy" id="163877"/>
    <lineage>
        <taxon>Bacteria</taxon>
        <taxon>Bacillati</taxon>
        <taxon>Bacillota</taxon>
        <taxon>Bacilli</taxon>
        <taxon>Bacillales</taxon>
        <taxon>Bacillaceae</taxon>
        <taxon>Virgibacillus</taxon>
    </lineage>
</organism>
<dbReference type="AlphaFoldDB" id="A0A221MBM0"/>
<keyword evidence="4" id="KW-1185">Reference proteome</keyword>
<dbReference type="Pfam" id="PF21906">
    <property type="entry name" value="WHD_NrtR"/>
    <property type="match status" value="1"/>
</dbReference>
<accession>A0A221MBM0</accession>
<dbReference type="InterPro" id="IPR054105">
    <property type="entry name" value="WHD_NrtR"/>
</dbReference>
<dbReference type="Pfam" id="PF00293">
    <property type="entry name" value="NUDIX"/>
    <property type="match status" value="1"/>
</dbReference>
<dbReference type="OrthoDB" id="9786141at2"/>
<dbReference type="InterPro" id="IPR000086">
    <property type="entry name" value="NUDIX_hydrolase_dom"/>
</dbReference>
<evidence type="ECO:0000313" key="3">
    <source>
        <dbReference type="EMBL" id="ASN05068.1"/>
    </source>
</evidence>
<dbReference type="Gene3D" id="3.90.79.10">
    <property type="entry name" value="Nucleoside Triphosphate Pyrophosphohydrolase"/>
    <property type="match status" value="1"/>
</dbReference>
<comment type="similarity">
    <text evidence="1">Belongs to the Nudix hydrolase family.</text>
</comment>
<dbReference type="SUPFAM" id="SSF55811">
    <property type="entry name" value="Nudix"/>
    <property type="match status" value="1"/>
</dbReference>
<name>A0A221MBM0_9BACI</name>
<evidence type="ECO:0000313" key="4">
    <source>
        <dbReference type="Proteomes" id="UP000204391"/>
    </source>
</evidence>
<dbReference type="EMBL" id="CP022437">
    <property type="protein sequence ID" value="ASN05068.1"/>
    <property type="molecule type" value="Genomic_DNA"/>
</dbReference>
<protein>
    <submittedName>
        <fullName evidence="3">ADP-ribose pyrophosphatase</fullName>
    </submittedName>
</protein>
<dbReference type="InterPro" id="IPR015797">
    <property type="entry name" value="NUDIX_hydrolase-like_dom_sf"/>
</dbReference>
<evidence type="ECO:0000259" key="2">
    <source>
        <dbReference type="PROSITE" id="PS51462"/>
    </source>
</evidence>
<proteinExistence type="inferred from homology"/>
<dbReference type="InterPro" id="IPR036388">
    <property type="entry name" value="WH-like_DNA-bd_sf"/>
</dbReference>
<dbReference type="PANTHER" id="PTHR43736:SF1">
    <property type="entry name" value="DIHYDRONEOPTERIN TRIPHOSPHATE DIPHOSPHATASE"/>
    <property type="match status" value="1"/>
</dbReference>
<sequence length="274" mass="31515">MEEVNKVAKHNNEQEALNHYDSNDYITPDGYTSDIAVFTIISKKNNEKTKEPDNKELKIMLIRRASYDSEGEPNIEANKWALPGGFTDGMKRETAMQAAERELEEETGIKGIFLKHFGVYDAFGRDKRGWIISNAHYAIVPEQKLIKRKAADDADDVRLFTIGEALHLELAFDHWKIISDAVRLIERDLIETTIAKNFLPEAFTLSELQRVLLTVSDNPRITSKSVFFAKVPKLPFVEKVYDREGNLKKTERNSFRPSQLYTFNDVDIVKSIWE</sequence>
<dbReference type="CDD" id="cd18873">
    <property type="entry name" value="NUDIX_NadM_like"/>
    <property type="match status" value="1"/>
</dbReference>
<reference evidence="3 4" key="1">
    <citation type="journal article" date="2003" name="Int. J. Syst. Evol. Microbiol.">
        <title>Virgibacillus carmonensis sp. nov., Virgibacillus necropolis sp. nov. and Virgibacillus picturae sp. nov., three novel species isolated from deteriorated mural paintings, transfer of the species of the genus salibacillus to Virgibacillus, as Virgibacillus marismortui comb. nov. and Virgibacillus salexigens comb. nov., and emended description of the genus Virgibacillus.</title>
        <authorList>
            <person name="Heyrman J."/>
            <person name="Logan N.A."/>
            <person name="Busse H.J."/>
            <person name="Balcaen A."/>
            <person name="Lebbe L."/>
            <person name="Rodriguez-Diaz M."/>
            <person name="Swings J."/>
            <person name="De Vos P."/>
        </authorList>
    </citation>
    <scope>NUCLEOTIDE SEQUENCE [LARGE SCALE GENOMIC DNA]</scope>
    <source>
        <strain evidence="3 4">LMG 19488</strain>
    </source>
</reference>
<dbReference type="InterPro" id="IPR036390">
    <property type="entry name" value="WH_DNA-bd_sf"/>
</dbReference>
<dbReference type="Proteomes" id="UP000204391">
    <property type="component" value="Chromosome"/>
</dbReference>
<dbReference type="SUPFAM" id="SSF46785">
    <property type="entry name" value="Winged helix' DNA-binding domain"/>
    <property type="match status" value="1"/>
</dbReference>
<evidence type="ECO:0000256" key="1">
    <source>
        <dbReference type="ARBA" id="ARBA00005582"/>
    </source>
</evidence>
<dbReference type="PANTHER" id="PTHR43736">
    <property type="entry name" value="ADP-RIBOSE PYROPHOSPHATASE"/>
    <property type="match status" value="1"/>
</dbReference>
<dbReference type="PROSITE" id="PS51462">
    <property type="entry name" value="NUDIX"/>
    <property type="match status" value="1"/>
</dbReference>
<feature type="domain" description="Nudix hydrolase" evidence="2">
    <location>
        <begin position="32"/>
        <end position="184"/>
    </location>
</feature>
<gene>
    <name evidence="3" type="ORF">CFK40_08605</name>
</gene>
<dbReference type="Gene3D" id="1.10.10.10">
    <property type="entry name" value="Winged helix-like DNA-binding domain superfamily/Winged helix DNA-binding domain"/>
    <property type="match status" value="1"/>
</dbReference>